<name>A0A397JSK4_9GLOM</name>
<protein>
    <recommendedName>
        <fullName evidence="3">Protein kinase domain-containing protein</fullName>
    </recommendedName>
</protein>
<evidence type="ECO:0008006" key="3">
    <source>
        <dbReference type="Google" id="ProtNLM"/>
    </source>
</evidence>
<proteinExistence type="predicted"/>
<dbReference type="Proteomes" id="UP000266861">
    <property type="component" value="Unassembled WGS sequence"/>
</dbReference>
<organism evidence="1 2">
    <name type="scientific">Diversispora epigaea</name>
    <dbReference type="NCBI Taxonomy" id="1348612"/>
    <lineage>
        <taxon>Eukaryota</taxon>
        <taxon>Fungi</taxon>
        <taxon>Fungi incertae sedis</taxon>
        <taxon>Mucoromycota</taxon>
        <taxon>Glomeromycotina</taxon>
        <taxon>Glomeromycetes</taxon>
        <taxon>Diversisporales</taxon>
        <taxon>Diversisporaceae</taxon>
        <taxon>Diversispora</taxon>
    </lineage>
</organism>
<dbReference type="AlphaFoldDB" id="A0A397JSK4"/>
<evidence type="ECO:0000313" key="2">
    <source>
        <dbReference type="Proteomes" id="UP000266861"/>
    </source>
</evidence>
<sequence length="178" mass="21591">MTMEYLDGQFDNFQKENIPFYHYSEFEKVNLIIGMFIKLLIKFLKKLLLLNAFLYVINLHYKRHQKLKIHDSILRFYESTNNYIIILEHANNAVGDSCLNKMTMEYLDGQFDNFQKENIPFYHYSEFEKSTNNYIIILEHANNGSLRQYLIKNFQKMDWNEKLNLVKHNKCFDKSTFR</sequence>
<comment type="caution">
    <text evidence="1">The sequence shown here is derived from an EMBL/GenBank/DDBJ whole genome shotgun (WGS) entry which is preliminary data.</text>
</comment>
<accession>A0A397JSK4</accession>
<evidence type="ECO:0000313" key="1">
    <source>
        <dbReference type="EMBL" id="RHZ87380.1"/>
    </source>
</evidence>
<keyword evidence="2" id="KW-1185">Reference proteome</keyword>
<gene>
    <name evidence="1" type="ORF">Glove_37g109</name>
</gene>
<reference evidence="1 2" key="1">
    <citation type="submission" date="2018-08" db="EMBL/GenBank/DDBJ databases">
        <title>Genome and evolution of the arbuscular mycorrhizal fungus Diversispora epigaea (formerly Glomus versiforme) and its bacterial endosymbionts.</title>
        <authorList>
            <person name="Sun X."/>
            <person name="Fei Z."/>
            <person name="Harrison M."/>
        </authorList>
    </citation>
    <scope>NUCLEOTIDE SEQUENCE [LARGE SCALE GENOMIC DNA]</scope>
    <source>
        <strain evidence="1 2">IT104</strain>
    </source>
</reference>
<dbReference type="EMBL" id="PQFF01000035">
    <property type="protein sequence ID" value="RHZ87380.1"/>
    <property type="molecule type" value="Genomic_DNA"/>
</dbReference>
<dbReference type="OrthoDB" id="10261027at2759"/>